<reference evidence="2 3" key="1">
    <citation type="submission" date="2017-09" db="EMBL/GenBank/DDBJ databases">
        <title>The draft genome sequences of Marinobacter guineae M3B.</title>
        <authorList>
            <person name="Cao J."/>
        </authorList>
    </citation>
    <scope>NUCLEOTIDE SEQUENCE [LARGE SCALE GENOMIC DNA]</scope>
    <source>
        <strain evidence="2 3">M3B</strain>
    </source>
</reference>
<organism evidence="2 3">
    <name type="scientific">Marinobacter guineae</name>
    <dbReference type="NCBI Taxonomy" id="432303"/>
    <lineage>
        <taxon>Bacteria</taxon>
        <taxon>Pseudomonadati</taxon>
        <taxon>Pseudomonadota</taxon>
        <taxon>Gammaproteobacteria</taxon>
        <taxon>Pseudomonadales</taxon>
        <taxon>Marinobacteraceae</taxon>
        <taxon>Marinobacter</taxon>
    </lineage>
</organism>
<dbReference type="InterPro" id="IPR028098">
    <property type="entry name" value="Glyco_trans_4-like_N"/>
</dbReference>
<comment type="caution">
    <text evidence="2">The sequence shown here is derived from an EMBL/GenBank/DDBJ whole genome shotgun (WGS) entry which is preliminary data.</text>
</comment>
<dbReference type="Proteomes" id="UP000229044">
    <property type="component" value="Unassembled WGS sequence"/>
</dbReference>
<sequence length="403" mass="44174">MAMHGTPLDCWQHLAKGSYKMPLEPTSPLPTVTHIVSGDVWAGAEVQAFQLCQSLKHSGKVRPTAIVFNEGTLYERLKKAGIDVSLLDERVLSPLAMISGIRNHIQTQGTSILHTHGFKENILGVSAGVLAGVHCSVRTAHGSPETPAPWYRLDKRLLNILDNLAARFFQDAIIAVSGQLSNTLTQKFGDKVHHIPNFIDVDQLRRDYLDRRSVEHESAKPLIVGIVGRLVPVKRVDLFVDTIAELIHKHQIDVHGMIIGDGPLRSAIEQRVQQKGLESNITITGFQNPVYPALTKLDILLMTSDHEGLPMTLLEALALEVPVVAHNVGGIPEVLNQGSAGVLVNDHSPRGFASAVMSLNSEKKRNSLGTAGRQHVEKTFDWRVNTAKYLNLYGSLVPVSSFE</sequence>
<dbReference type="PANTHER" id="PTHR12526">
    <property type="entry name" value="GLYCOSYLTRANSFERASE"/>
    <property type="match status" value="1"/>
</dbReference>
<dbReference type="Pfam" id="PF13439">
    <property type="entry name" value="Glyco_transf_4"/>
    <property type="match status" value="1"/>
</dbReference>
<dbReference type="PANTHER" id="PTHR12526:SF637">
    <property type="entry name" value="GLYCOSYLTRANSFERASE EPSF-RELATED"/>
    <property type="match status" value="1"/>
</dbReference>
<feature type="domain" description="Glycosyltransferase subfamily 4-like N-terminal" evidence="1">
    <location>
        <begin position="43"/>
        <end position="203"/>
    </location>
</feature>
<accession>A0A2G1VID7</accession>
<dbReference type="AlphaFoldDB" id="A0A2G1VID7"/>
<evidence type="ECO:0000313" key="2">
    <source>
        <dbReference type="EMBL" id="PHQ26350.1"/>
    </source>
</evidence>
<dbReference type="EMBL" id="NTFI01000001">
    <property type="protein sequence ID" value="PHQ26350.1"/>
    <property type="molecule type" value="Genomic_DNA"/>
</dbReference>
<evidence type="ECO:0000259" key="1">
    <source>
        <dbReference type="Pfam" id="PF13439"/>
    </source>
</evidence>
<keyword evidence="3" id="KW-1185">Reference proteome</keyword>
<dbReference type="SUPFAM" id="SSF53756">
    <property type="entry name" value="UDP-Glycosyltransferase/glycogen phosphorylase"/>
    <property type="match status" value="1"/>
</dbReference>
<dbReference type="CDD" id="cd03801">
    <property type="entry name" value="GT4_PimA-like"/>
    <property type="match status" value="1"/>
</dbReference>
<proteinExistence type="predicted"/>
<dbReference type="Gene3D" id="3.40.50.2000">
    <property type="entry name" value="Glycogen Phosphorylase B"/>
    <property type="match status" value="2"/>
</dbReference>
<dbReference type="GO" id="GO:0016757">
    <property type="term" value="F:glycosyltransferase activity"/>
    <property type="evidence" value="ECO:0007669"/>
    <property type="project" value="UniProtKB-ARBA"/>
</dbReference>
<name>A0A2G1VID7_9GAMM</name>
<gene>
    <name evidence="2" type="ORF">CLH62_01765</name>
</gene>
<protein>
    <recommendedName>
        <fullName evidence="1">Glycosyltransferase subfamily 4-like N-terminal domain-containing protein</fullName>
    </recommendedName>
</protein>
<evidence type="ECO:0000313" key="3">
    <source>
        <dbReference type="Proteomes" id="UP000229044"/>
    </source>
</evidence>
<dbReference type="OrthoDB" id="9768937at2"/>
<dbReference type="Pfam" id="PF13692">
    <property type="entry name" value="Glyco_trans_1_4"/>
    <property type="match status" value="1"/>
</dbReference>